<feature type="transmembrane region" description="Helical" evidence="1">
    <location>
        <begin position="70"/>
        <end position="89"/>
    </location>
</feature>
<name>W9BG30_MYCCO</name>
<comment type="caution">
    <text evidence="3">The sequence shown here is derived from an EMBL/GenBank/DDBJ whole genome shotgun (WGS) entry which is preliminary data.</text>
</comment>
<dbReference type="AlphaFoldDB" id="W9BG30"/>
<protein>
    <recommendedName>
        <fullName evidence="2">DUF6286 domain-containing protein</fullName>
    </recommendedName>
</protein>
<dbReference type="eggNOG" id="COG1302">
    <property type="taxonomic scope" value="Bacteria"/>
</dbReference>
<accession>W9BG30</accession>
<proteinExistence type="predicted"/>
<dbReference type="OrthoDB" id="5197468at2"/>
<feature type="transmembrane region" description="Helical" evidence="1">
    <location>
        <begin position="48"/>
        <end position="64"/>
    </location>
</feature>
<feature type="domain" description="DUF6286" evidence="2">
    <location>
        <begin position="83"/>
        <end position="158"/>
    </location>
</feature>
<organism evidence="3 4">
    <name type="scientific">Mycolicibacterium cosmeticum</name>
    <dbReference type="NCBI Taxonomy" id="258533"/>
    <lineage>
        <taxon>Bacteria</taxon>
        <taxon>Bacillati</taxon>
        <taxon>Actinomycetota</taxon>
        <taxon>Actinomycetes</taxon>
        <taxon>Mycobacteriales</taxon>
        <taxon>Mycobacteriaceae</taxon>
        <taxon>Mycolicibacterium</taxon>
    </lineage>
</organism>
<sequence length="195" mass="19550">MTTADAVPLPAAGRVPVATATARYIGVVLAVVLLAAGVLAVREAGVTLGWITGTSWIGTALTAVDGLRSQWWMVPAGAVALAAGAWLVFSALRPRRKTAIAVDASAAVWMRPRDVARLASHAAAAVPGVEVLRAEATRRKVTLYVGLTGAESGDAAGAGSGAAAKGAITAAVGSATEILLPPPRIAVRIGTSRSV</sequence>
<reference evidence="3" key="1">
    <citation type="submission" date="2014-03" db="EMBL/GenBank/DDBJ databases">
        <title>Draft Genome Sequence of Mycobacterium cosmeticum DSM 44829.</title>
        <authorList>
            <person name="Croce O."/>
            <person name="Robert C."/>
            <person name="Raoult D."/>
            <person name="Drancourt M."/>
        </authorList>
    </citation>
    <scope>NUCLEOTIDE SEQUENCE [LARGE SCALE GENOMIC DNA]</scope>
    <source>
        <strain evidence="3">DSM 44829</strain>
    </source>
</reference>
<gene>
    <name evidence="3" type="ORF">BN977_00173</name>
</gene>
<reference evidence="3" key="2">
    <citation type="submission" date="2014-03" db="EMBL/GenBank/DDBJ databases">
        <authorList>
            <person name="Urmite Genomes"/>
        </authorList>
    </citation>
    <scope>NUCLEOTIDE SEQUENCE</scope>
    <source>
        <strain evidence="3">DSM 44829</strain>
    </source>
</reference>
<keyword evidence="1" id="KW-1133">Transmembrane helix</keyword>
<evidence type="ECO:0000313" key="3">
    <source>
        <dbReference type="EMBL" id="CDO05405.1"/>
    </source>
</evidence>
<evidence type="ECO:0000313" key="4">
    <source>
        <dbReference type="Proteomes" id="UP000028870"/>
    </source>
</evidence>
<dbReference type="Pfam" id="PF19803">
    <property type="entry name" value="DUF6286"/>
    <property type="match status" value="1"/>
</dbReference>
<dbReference type="Proteomes" id="UP000028870">
    <property type="component" value="Unassembled WGS sequence"/>
</dbReference>
<dbReference type="InterPro" id="IPR046253">
    <property type="entry name" value="DUF6286"/>
</dbReference>
<feature type="transmembrane region" description="Helical" evidence="1">
    <location>
        <begin position="20"/>
        <end position="41"/>
    </location>
</feature>
<dbReference type="STRING" id="258533.BN977_00173"/>
<keyword evidence="1" id="KW-0472">Membrane</keyword>
<evidence type="ECO:0000256" key="1">
    <source>
        <dbReference type="SAM" id="Phobius"/>
    </source>
</evidence>
<dbReference type="EMBL" id="CCBB010000001">
    <property type="protein sequence ID" value="CDO05405.1"/>
    <property type="molecule type" value="Genomic_DNA"/>
</dbReference>
<dbReference type="RefSeq" id="WP_051560941.1">
    <property type="nucleotide sequence ID" value="NZ_CCBB010000001.1"/>
</dbReference>
<keyword evidence="4" id="KW-1185">Reference proteome</keyword>
<evidence type="ECO:0000259" key="2">
    <source>
        <dbReference type="Pfam" id="PF19803"/>
    </source>
</evidence>
<keyword evidence="1" id="KW-0812">Transmembrane</keyword>